<dbReference type="STRING" id="1123024.GCA_000423625_00054"/>
<evidence type="ECO:0000256" key="1">
    <source>
        <dbReference type="SAM" id="MobiDB-lite"/>
    </source>
</evidence>
<dbReference type="CDD" id="cd05379">
    <property type="entry name" value="CAP_bacterial"/>
    <property type="match status" value="1"/>
</dbReference>
<accession>A0A511D3D2</accession>
<dbReference type="AlphaFoldDB" id="A0A511D3D2"/>
<dbReference type="Gene3D" id="3.40.33.10">
    <property type="entry name" value="CAP"/>
    <property type="match status" value="1"/>
</dbReference>
<sequence>MAAGGLFAGIGSTVSTVDAPVSPTARIPAPREAPDGYLPATASPAPVVAASPTAASPTSTPAPTKPPARAPAPSTSARPSPAPTAAPGPAAQVVALTNEQRARHGCGPLRVDHRITAAAEGHSADMADAGYLAHDSRDGTGFDQRIRAEGYPAPGAENIARGQPDAATVVEAWMGSPGHRANILNCSLTTVGVGHDPRGNYWTQDFGR</sequence>
<evidence type="ECO:0000313" key="3">
    <source>
        <dbReference type="EMBL" id="GEL19289.1"/>
    </source>
</evidence>
<dbReference type="InterPro" id="IPR014044">
    <property type="entry name" value="CAP_dom"/>
</dbReference>
<evidence type="ECO:0000259" key="2">
    <source>
        <dbReference type="Pfam" id="PF00188"/>
    </source>
</evidence>
<evidence type="ECO:0000313" key="4">
    <source>
        <dbReference type="Proteomes" id="UP000321328"/>
    </source>
</evidence>
<proteinExistence type="predicted"/>
<keyword evidence="4" id="KW-1185">Reference proteome</keyword>
<organism evidence="3 4">
    <name type="scientific">Pseudonocardia asaccharolytica DSM 44247 = NBRC 16224</name>
    <dbReference type="NCBI Taxonomy" id="1123024"/>
    <lineage>
        <taxon>Bacteria</taxon>
        <taxon>Bacillati</taxon>
        <taxon>Actinomycetota</taxon>
        <taxon>Actinomycetes</taxon>
        <taxon>Pseudonocardiales</taxon>
        <taxon>Pseudonocardiaceae</taxon>
        <taxon>Pseudonocardia</taxon>
    </lineage>
</organism>
<dbReference type="Pfam" id="PF00188">
    <property type="entry name" value="CAP"/>
    <property type="match status" value="1"/>
</dbReference>
<gene>
    <name evidence="3" type="ORF">PA7_31260</name>
</gene>
<reference evidence="3 4" key="1">
    <citation type="submission" date="2019-07" db="EMBL/GenBank/DDBJ databases">
        <title>Whole genome shotgun sequence of Pseudonocardia asaccharolytica NBRC 16224.</title>
        <authorList>
            <person name="Hosoyama A."/>
            <person name="Uohara A."/>
            <person name="Ohji S."/>
            <person name="Ichikawa N."/>
        </authorList>
    </citation>
    <scope>NUCLEOTIDE SEQUENCE [LARGE SCALE GENOMIC DNA]</scope>
    <source>
        <strain evidence="3 4">NBRC 16224</strain>
    </source>
</reference>
<dbReference type="SUPFAM" id="SSF55797">
    <property type="entry name" value="PR-1-like"/>
    <property type="match status" value="1"/>
</dbReference>
<name>A0A511D3D2_9PSEU</name>
<protein>
    <recommendedName>
        <fullName evidence="2">SCP domain-containing protein</fullName>
    </recommendedName>
</protein>
<feature type="compositionally biased region" description="Low complexity" evidence="1">
    <location>
        <begin position="39"/>
        <end position="62"/>
    </location>
</feature>
<feature type="region of interest" description="Disordered" evidence="1">
    <location>
        <begin position="1"/>
        <end position="90"/>
    </location>
</feature>
<dbReference type="EMBL" id="BJVI01000034">
    <property type="protein sequence ID" value="GEL19289.1"/>
    <property type="molecule type" value="Genomic_DNA"/>
</dbReference>
<dbReference type="Proteomes" id="UP000321328">
    <property type="component" value="Unassembled WGS sequence"/>
</dbReference>
<dbReference type="InterPro" id="IPR035940">
    <property type="entry name" value="CAP_sf"/>
</dbReference>
<dbReference type="PANTHER" id="PTHR31157:SF1">
    <property type="entry name" value="SCP DOMAIN-CONTAINING PROTEIN"/>
    <property type="match status" value="1"/>
</dbReference>
<comment type="caution">
    <text evidence="3">The sequence shown here is derived from an EMBL/GenBank/DDBJ whole genome shotgun (WGS) entry which is preliminary data.</text>
</comment>
<dbReference type="PANTHER" id="PTHR31157">
    <property type="entry name" value="SCP DOMAIN-CONTAINING PROTEIN"/>
    <property type="match status" value="1"/>
</dbReference>
<feature type="domain" description="SCP" evidence="2">
    <location>
        <begin position="95"/>
        <end position="206"/>
    </location>
</feature>